<dbReference type="InParanoid" id="A0A194QWM0"/>
<accession>A0A194QWM0</accession>
<dbReference type="AlphaFoldDB" id="A0A194QWM0"/>
<dbReference type="FunCoup" id="A0A194QWM0">
    <property type="interactions" value="8"/>
</dbReference>
<protein>
    <submittedName>
        <fullName evidence="1">Uncharacterized protein</fullName>
    </submittedName>
</protein>
<dbReference type="Proteomes" id="UP000053240">
    <property type="component" value="Unassembled WGS sequence"/>
</dbReference>
<reference evidence="1 2" key="1">
    <citation type="journal article" date="2015" name="Nat. Commun.">
        <title>Outbred genome sequencing and CRISPR/Cas9 gene editing in butterflies.</title>
        <authorList>
            <person name="Li X."/>
            <person name="Fan D."/>
            <person name="Zhang W."/>
            <person name="Liu G."/>
            <person name="Zhang L."/>
            <person name="Zhao L."/>
            <person name="Fang X."/>
            <person name="Chen L."/>
            <person name="Dong Y."/>
            <person name="Chen Y."/>
            <person name="Ding Y."/>
            <person name="Zhao R."/>
            <person name="Feng M."/>
            <person name="Zhu Y."/>
            <person name="Feng Y."/>
            <person name="Jiang X."/>
            <person name="Zhu D."/>
            <person name="Xiang H."/>
            <person name="Feng X."/>
            <person name="Li S."/>
            <person name="Wang J."/>
            <person name="Zhang G."/>
            <person name="Kronforst M.R."/>
            <person name="Wang W."/>
        </authorList>
    </citation>
    <scope>NUCLEOTIDE SEQUENCE [LARGE SCALE GENOMIC DNA]</scope>
    <source>
        <strain evidence="1">Ya'a_city_454_Pm</strain>
        <tissue evidence="1">Whole body</tissue>
    </source>
</reference>
<proteinExistence type="predicted"/>
<evidence type="ECO:0000313" key="1">
    <source>
        <dbReference type="EMBL" id="KPJ09704.1"/>
    </source>
</evidence>
<gene>
    <name evidence="1" type="ORF">RR48_13338</name>
</gene>
<organism evidence="1 2">
    <name type="scientific">Papilio machaon</name>
    <name type="common">Old World swallowtail butterfly</name>
    <dbReference type="NCBI Taxonomy" id="76193"/>
    <lineage>
        <taxon>Eukaryota</taxon>
        <taxon>Metazoa</taxon>
        <taxon>Ecdysozoa</taxon>
        <taxon>Arthropoda</taxon>
        <taxon>Hexapoda</taxon>
        <taxon>Insecta</taxon>
        <taxon>Pterygota</taxon>
        <taxon>Neoptera</taxon>
        <taxon>Endopterygota</taxon>
        <taxon>Lepidoptera</taxon>
        <taxon>Glossata</taxon>
        <taxon>Ditrysia</taxon>
        <taxon>Papilionoidea</taxon>
        <taxon>Papilionidae</taxon>
        <taxon>Papilioninae</taxon>
        <taxon>Papilio</taxon>
    </lineage>
</organism>
<keyword evidence="2" id="KW-1185">Reference proteome</keyword>
<evidence type="ECO:0000313" key="2">
    <source>
        <dbReference type="Proteomes" id="UP000053240"/>
    </source>
</evidence>
<sequence length="338" mass="39851">MDVFTNELLKQDKPKSDILSVSNLYGGKEICWSYYTKNNNTTNNDVKMTNEEIDNSLLGLVSKNKDKQVVDLIKMCSNNRKFITESTIKRLFRTYSIAGKPDIIAILQQYCHNVDYELYKRNGEFLHYLAKAHCFKGNAEKGLTILSDCYKKYEGLRGFYRIILRELIQDTILNRSEASLVIFKKYVLEFSNKWNDDYPLVCFWHMCWSSSWFSDQMLSNELLETSEKLQNIVRDKATIFSINILREYNEDAVVSLMQSLLKYKMITEYTKVLQLLFNYKLRNRDIRGCREIVRNCEALGIKLPSDQQGRYIRMLINNEMSEEKPITKPTLKNFKMKF</sequence>
<name>A0A194QWM0_PAPMA</name>
<dbReference type="EMBL" id="KQ461073">
    <property type="protein sequence ID" value="KPJ09704.1"/>
    <property type="molecule type" value="Genomic_DNA"/>
</dbReference>